<feature type="transmembrane region" description="Helical" evidence="5">
    <location>
        <begin position="74"/>
        <end position="95"/>
    </location>
</feature>
<dbReference type="EMBL" id="JACRJB010000022">
    <property type="protein sequence ID" value="MBI5129406.1"/>
    <property type="molecule type" value="Genomic_DNA"/>
</dbReference>
<feature type="transmembrane region" description="Helical" evidence="5">
    <location>
        <begin position="380"/>
        <end position="403"/>
    </location>
</feature>
<keyword evidence="3 5" id="KW-1133">Transmembrane helix</keyword>
<evidence type="ECO:0000259" key="6">
    <source>
        <dbReference type="PROSITE" id="PS50928"/>
    </source>
</evidence>
<evidence type="ECO:0000313" key="8">
    <source>
        <dbReference type="Proteomes" id="UP000782519"/>
    </source>
</evidence>
<dbReference type="AlphaFoldDB" id="A0A933RWB7"/>
<feature type="transmembrane region" description="Helical" evidence="5">
    <location>
        <begin position="339"/>
        <end position="360"/>
    </location>
</feature>
<feature type="transmembrane region" description="Helical" evidence="5">
    <location>
        <begin position="486"/>
        <end position="506"/>
    </location>
</feature>
<feature type="domain" description="ABC transmembrane type-1" evidence="6">
    <location>
        <begin position="69"/>
        <end position="263"/>
    </location>
</feature>
<dbReference type="GO" id="GO:0005886">
    <property type="term" value="C:plasma membrane"/>
    <property type="evidence" value="ECO:0007669"/>
    <property type="project" value="UniProtKB-SubCell"/>
</dbReference>
<dbReference type="Pfam" id="PF00528">
    <property type="entry name" value="BPD_transp_1"/>
    <property type="match status" value="2"/>
</dbReference>
<comment type="subcellular location">
    <subcellularLocation>
        <location evidence="1 5">Cell membrane</location>
        <topology evidence="1 5">Multi-pass membrane protein</topology>
    </subcellularLocation>
</comment>
<evidence type="ECO:0000256" key="2">
    <source>
        <dbReference type="ARBA" id="ARBA00022692"/>
    </source>
</evidence>
<evidence type="ECO:0000256" key="4">
    <source>
        <dbReference type="ARBA" id="ARBA00023136"/>
    </source>
</evidence>
<dbReference type="PANTHER" id="PTHR42744">
    <property type="entry name" value="BINDING-PROTEIN-DEPENDENT TRANSPORT SYSTEMS INNER MEMBRANE COMPONENT"/>
    <property type="match status" value="1"/>
</dbReference>
<evidence type="ECO:0000256" key="3">
    <source>
        <dbReference type="ARBA" id="ARBA00022989"/>
    </source>
</evidence>
<comment type="similarity">
    <text evidence="5">Belongs to the binding-protein-dependent transport system permease family.</text>
</comment>
<reference evidence="7" key="1">
    <citation type="submission" date="2020-07" db="EMBL/GenBank/DDBJ databases">
        <title>Huge and variable diversity of episymbiotic CPR bacteria and DPANN archaea in groundwater ecosystems.</title>
        <authorList>
            <person name="He C.Y."/>
            <person name="Keren R."/>
            <person name="Whittaker M."/>
            <person name="Farag I.F."/>
            <person name="Doudna J."/>
            <person name="Cate J.H.D."/>
            <person name="Banfield J.F."/>
        </authorList>
    </citation>
    <scope>NUCLEOTIDE SEQUENCE</scope>
    <source>
        <strain evidence="7">NC_groundwater_1818_Pr3_B-0.1um_66_35</strain>
    </source>
</reference>
<dbReference type="Gene3D" id="1.10.3720.10">
    <property type="entry name" value="MetI-like"/>
    <property type="match status" value="2"/>
</dbReference>
<dbReference type="InterPro" id="IPR035906">
    <property type="entry name" value="MetI-like_sf"/>
</dbReference>
<dbReference type="Proteomes" id="UP000782519">
    <property type="component" value="Unassembled WGS sequence"/>
</dbReference>
<protein>
    <submittedName>
        <fullName evidence="7">ABC transporter permease subunit</fullName>
    </submittedName>
</protein>
<evidence type="ECO:0000256" key="1">
    <source>
        <dbReference type="ARBA" id="ARBA00004651"/>
    </source>
</evidence>
<keyword evidence="2 5" id="KW-0812">Transmembrane</keyword>
<comment type="caution">
    <text evidence="7">The sequence shown here is derived from an EMBL/GenBank/DDBJ whole genome shotgun (WGS) entry which is preliminary data.</text>
</comment>
<organism evidence="7 8">
    <name type="scientific">Rhodopseudomonas palustris</name>
    <dbReference type="NCBI Taxonomy" id="1076"/>
    <lineage>
        <taxon>Bacteria</taxon>
        <taxon>Pseudomonadati</taxon>
        <taxon>Pseudomonadota</taxon>
        <taxon>Alphaproteobacteria</taxon>
        <taxon>Hyphomicrobiales</taxon>
        <taxon>Nitrobacteraceae</taxon>
        <taxon>Rhodopseudomonas</taxon>
    </lineage>
</organism>
<dbReference type="CDD" id="cd06261">
    <property type="entry name" value="TM_PBP2"/>
    <property type="match status" value="2"/>
</dbReference>
<keyword evidence="5" id="KW-0813">Transport</keyword>
<sequence length="581" mass="63591">MGVRVPIQTNQFLPIGRRFLPNIWDCAALLLIVGVMVLIVHGGEQISVPLSALNSPPVSLDPANLPEYALRTTLRMLTAMACSLVFTFAYAALAAKSRRAEMVLIPLLDILQSVPILGFLTFTVVFFLNLFPGRVLGAELACVFAIFTSQAWNMTFSLYQSMRNVPKDLNEASRSFHLGGWQRFWRLDVPFAMPGLIWNAMISMSGGWFFVVASEAITVGNTTITLPGIGSYVALGIQQRDLAAIGYAILAMLLVIIAYDQLLFRPIVAWADKFRFEQTASGTEPTSWVLDLFRRTRVLRSLSGPFGALLRSLSNLRLGRRGIAIARSAARPPSRVADAVWLAVVIVGCCYAGFIALRYLSATLGFADLLSAVGQGLITLTRVVVLIALASLIWVPVGVWIGLRPKLAERVQPVVQFLAAFPANLAFPVFVVAIVRYGLNVDVFLSPLMILGTQWYILFNVIAGASAFPSDLREVAGSFHVRGWRWWIKVVLPGIFPYYITGAVTASGGSWNASIVAEVASWGDTQLRANGLGAYIATATSDGDFPRVVLGIAVMCILVTLFNRLLWRPLYAFGERRLRLG</sequence>
<feature type="transmembrane region" description="Helical" evidence="5">
    <location>
        <begin position="137"/>
        <end position="159"/>
    </location>
</feature>
<dbReference type="SUPFAM" id="SSF161098">
    <property type="entry name" value="MetI-like"/>
    <property type="match status" value="2"/>
</dbReference>
<feature type="transmembrane region" description="Helical" evidence="5">
    <location>
        <begin position="21"/>
        <end position="41"/>
    </location>
</feature>
<feature type="transmembrane region" description="Helical" evidence="5">
    <location>
        <begin position="216"/>
        <end position="235"/>
    </location>
</feature>
<evidence type="ECO:0000313" key="7">
    <source>
        <dbReference type="EMBL" id="MBI5129406.1"/>
    </source>
</evidence>
<feature type="transmembrane region" description="Helical" evidence="5">
    <location>
        <begin position="242"/>
        <end position="259"/>
    </location>
</feature>
<accession>A0A933RWB7</accession>
<proteinExistence type="inferred from homology"/>
<dbReference type="InterPro" id="IPR000515">
    <property type="entry name" value="MetI-like"/>
</dbReference>
<feature type="transmembrane region" description="Helical" evidence="5">
    <location>
        <begin position="548"/>
        <end position="567"/>
    </location>
</feature>
<dbReference type="PROSITE" id="PS50928">
    <property type="entry name" value="ABC_TM1"/>
    <property type="match status" value="2"/>
</dbReference>
<name>A0A933RWB7_RHOPL</name>
<evidence type="ECO:0000256" key="5">
    <source>
        <dbReference type="RuleBase" id="RU363032"/>
    </source>
</evidence>
<feature type="transmembrane region" description="Helical" evidence="5">
    <location>
        <begin position="443"/>
        <end position="465"/>
    </location>
</feature>
<feature type="transmembrane region" description="Helical" evidence="5">
    <location>
        <begin position="107"/>
        <end position="131"/>
    </location>
</feature>
<feature type="transmembrane region" description="Helical" evidence="5">
    <location>
        <begin position="415"/>
        <end position="437"/>
    </location>
</feature>
<feature type="domain" description="ABC transmembrane type-1" evidence="6">
    <location>
        <begin position="380"/>
        <end position="567"/>
    </location>
</feature>
<keyword evidence="4 5" id="KW-0472">Membrane</keyword>
<dbReference type="GO" id="GO:0055085">
    <property type="term" value="P:transmembrane transport"/>
    <property type="evidence" value="ECO:0007669"/>
    <property type="project" value="InterPro"/>
</dbReference>
<gene>
    <name evidence="7" type="ORF">HZA66_08180</name>
</gene>
<dbReference type="PANTHER" id="PTHR42744:SF1">
    <property type="entry name" value="BINDING-PROTEIN-DEPENDENT TRANSPORT SYSTEMS INNER MEMBRANE COMPONENT"/>
    <property type="match status" value="1"/>
</dbReference>